<comment type="caution">
    <text evidence="2">The sequence shown here is derived from an EMBL/GenBank/DDBJ whole genome shotgun (WGS) entry which is preliminary data.</text>
</comment>
<keyword evidence="1" id="KW-0812">Transmembrane</keyword>
<organism evidence="2 3">
    <name type="scientific">Vibrio sagamiensis NBRC 104589</name>
    <dbReference type="NCBI Taxonomy" id="1219064"/>
    <lineage>
        <taxon>Bacteria</taxon>
        <taxon>Pseudomonadati</taxon>
        <taxon>Pseudomonadota</taxon>
        <taxon>Gammaproteobacteria</taxon>
        <taxon>Vibrionales</taxon>
        <taxon>Vibrionaceae</taxon>
        <taxon>Vibrio</taxon>
    </lineage>
</organism>
<gene>
    <name evidence="2" type="ORF">VSA01S_13960</name>
</gene>
<evidence type="ECO:0000256" key="1">
    <source>
        <dbReference type="SAM" id="Phobius"/>
    </source>
</evidence>
<dbReference type="EMBL" id="BJXJ01000011">
    <property type="protein sequence ID" value="GEM75284.1"/>
    <property type="molecule type" value="Genomic_DNA"/>
</dbReference>
<feature type="transmembrane region" description="Helical" evidence="1">
    <location>
        <begin position="23"/>
        <end position="43"/>
    </location>
</feature>
<accession>A0A511QDA2</accession>
<evidence type="ECO:0000313" key="3">
    <source>
        <dbReference type="Proteomes" id="UP000321922"/>
    </source>
</evidence>
<keyword evidence="3" id="KW-1185">Reference proteome</keyword>
<dbReference type="InterPro" id="IPR021271">
    <property type="entry name" value="DUF2850"/>
</dbReference>
<evidence type="ECO:0008006" key="4">
    <source>
        <dbReference type="Google" id="ProtNLM"/>
    </source>
</evidence>
<keyword evidence="1" id="KW-0472">Membrane</keyword>
<name>A0A511QDA2_9VIBR</name>
<proteinExistence type="predicted"/>
<reference evidence="2 3" key="1">
    <citation type="submission" date="2019-07" db="EMBL/GenBank/DDBJ databases">
        <title>Whole genome shotgun sequence of Vibrio sagamiensis NBRC 104589.</title>
        <authorList>
            <person name="Hosoyama A."/>
            <person name="Uohara A."/>
            <person name="Ohji S."/>
            <person name="Ichikawa N."/>
        </authorList>
    </citation>
    <scope>NUCLEOTIDE SEQUENCE [LARGE SCALE GENOMIC DNA]</scope>
    <source>
        <strain evidence="2 3">NBRC 104589</strain>
    </source>
</reference>
<sequence>MTKTTQKPESRTLLSFLTNSHHLKFICVVIFSLVVSVILKIIIDSYYRFVAPDNVYGQWVEIDAPSFQSEKLTLGQNGVFRNGRLIATQFDFDGEFVTINHSIGESIYKLAGTYVSPQLHRVHPPLPQQRFILKKLQDVKKD</sequence>
<dbReference type="RefSeq" id="WP_158000767.1">
    <property type="nucleotide sequence ID" value="NZ_BAOJ01000035.1"/>
</dbReference>
<dbReference type="Pfam" id="PF11012">
    <property type="entry name" value="DUF2850"/>
    <property type="match status" value="1"/>
</dbReference>
<dbReference type="AlphaFoldDB" id="A0A511QDA2"/>
<evidence type="ECO:0000313" key="2">
    <source>
        <dbReference type="EMBL" id="GEM75284.1"/>
    </source>
</evidence>
<keyword evidence="1" id="KW-1133">Transmembrane helix</keyword>
<protein>
    <recommendedName>
        <fullName evidence="4">DUF2850 domain-containing protein</fullName>
    </recommendedName>
</protein>
<dbReference type="Proteomes" id="UP000321922">
    <property type="component" value="Unassembled WGS sequence"/>
</dbReference>